<dbReference type="RefSeq" id="WP_188596387.1">
    <property type="nucleotide sequence ID" value="NZ_BMNL01000002.1"/>
</dbReference>
<evidence type="ECO:0000256" key="9">
    <source>
        <dbReference type="ARBA" id="ARBA00029440"/>
    </source>
</evidence>
<dbReference type="SUPFAM" id="SSF56059">
    <property type="entry name" value="Glutathione synthetase ATP-binding domain-like"/>
    <property type="match status" value="1"/>
</dbReference>
<keyword evidence="3" id="KW-0436">Ligase</keyword>
<dbReference type="Pfam" id="PF22626">
    <property type="entry name" value="LysX_preATP_grasp"/>
    <property type="match status" value="1"/>
</dbReference>
<comment type="pathway">
    <text evidence="9">Amino-acid biosynthesis.</text>
</comment>
<evidence type="ECO:0000256" key="10">
    <source>
        <dbReference type="PROSITE-ProRule" id="PRU00409"/>
    </source>
</evidence>
<dbReference type="InterPro" id="IPR054562">
    <property type="entry name" value="LysX/ArgX_preATP_grasp"/>
</dbReference>
<keyword evidence="7 10" id="KW-0067">ATP-binding</keyword>
<dbReference type="GO" id="GO:0009085">
    <property type="term" value="P:lysine biosynthetic process"/>
    <property type="evidence" value="ECO:0007669"/>
    <property type="project" value="InterPro"/>
</dbReference>
<evidence type="ECO:0000256" key="5">
    <source>
        <dbReference type="ARBA" id="ARBA00022723"/>
    </source>
</evidence>
<dbReference type="Pfam" id="PF08443">
    <property type="entry name" value="RimK"/>
    <property type="match status" value="1"/>
</dbReference>
<dbReference type="InterPro" id="IPR013815">
    <property type="entry name" value="ATP_grasp_subdomain_1"/>
</dbReference>
<dbReference type="InterPro" id="IPR016185">
    <property type="entry name" value="PreATP-grasp_dom_sf"/>
</dbReference>
<sequence length="281" mass="30343">MIIIETILLFHDMIRQDEKLLIRELSNAGARYELINTGDHLELPGEPRRGLAFPRTISQRRTQLVAQINEALGNQSINSLVSIIMGNNKAATMAALSRLGLPIPRSIVINAGADVDEVAEKLGFPIIVKPIQGSWGRMVGLANGVQDLAMLARHGSASSGSIVAQEFIDKPGRDIRITVVGGEAVAAIYRYSPGDDWRTNTARGGRAEAAKLSPELEDIGVKSAEAIKASYAGVDVVESRDGYKVLEVNVVPEFKNVMRVTGVNVARRIVDLLMLAARRGA</sequence>
<evidence type="ECO:0000256" key="4">
    <source>
        <dbReference type="ARBA" id="ARBA00022605"/>
    </source>
</evidence>
<evidence type="ECO:0000313" key="12">
    <source>
        <dbReference type="EMBL" id="GGP20890.1"/>
    </source>
</evidence>
<evidence type="ECO:0000256" key="7">
    <source>
        <dbReference type="ARBA" id="ARBA00022840"/>
    </source>
</evidence>
<reference evidence="12" key="2">
    <citation type="submission" date="2020-09" db="EMBL/GenBank/DDBJ databases">
        <authorList>
            <person name="Sun Q."/>
            <person name="Ohkuma M."/>
        </authorList>
    </citation>
    <scope>NUCLEOTIDE SEQUENCE</scope>
    <source>
        <strain evidence="12">JCM 10088</strain>
    </source>
</reference>
<dbReference type="InterPro" id="IPR013651">
    <property type="entry name" value="ATP-grasp_RimK-type"/>
</dbReference>
<evidence type="ECO:0000259" key="11">
    <source>
        <dbReference type="PROSITE" id="PS50975"/>
    </source>
</evidence>
<feature type="domain" description="ATP-grasp" evidence="11">
    <location>
        <begin position="93"/>
        <end position="274"/>
    </location>
</feature>
<name>A0A830GW68_9CREN</name>
<dbReference type="Gene3D" id="3.30.1490.20">
    <property type="entry name" value="ATP-grasp fold, A domain"/>
    <property type="match status" value="1"/>
</dbReference>
<dbReference type="PROSITE" id="PS50975">
    <property type="entry name" value="ATP_GRASP"/>
    <property type="match status" value="1"/>
</dbReference>
<dbReference type="SUPFAM" id="SSF52440">
    <property type="entry name" value="PreATP-grasp domain"/>
    <property type="match status" value="1"/>
</dbReference>
<dbReference type="GO" id="GO:0043774">
    <property type="term" value="F:coenzyme F420-2 alpha-glutamyl ligase activity"/>
    <property type="evidence" value="ECO:0007669"/>
    <property type="project" value="TreeGrafter"/>
</dbReference>
<keyword evidence="4" id="KW-0028">Amino-acid biosynthesis</keyword>
<dbReference type="NCBIfam" id="TIGR02144">
    <property type="entry name" value="LysX_arch"/>
    <property type="match status" value="1"/>
</dbReference>
<evidence type="ECO:0000313" key="13">
    <source>
        <dbReference type="Proteomes" id="UP000610960"/>
    </source>
</evidence>
<reference evidence="12" key="1">
    <citation type="journal article" date="2014" name="Int. J. Syst. Evol. Microbiol.">
        <title>Complete genome sequence of Corynebacterium casei LMG S-19264T (=DSM 44701T), isolated from a smear-ripened cheese.</title>
        <authorList>
            <consortium name="US DOE Joint Genome Institute (JGI-PGF)"/>
            <person name="Walter F."/>
            <person name="Albersmeier A."/>
            <person name="Kalinowski J."/>
            <person name="Ruckert C."/>
        </authorList>
    </citation>
    <scope>NUCLEOTIDE SEQUENCE</scope>
    <source>
        <strain evidence="12">JCM 10088</strain>
    </source>
</reference>
<dbReference type="PANTHER" id="PTHR21621">
    <property type="entry name" value="RIBOSOMAL PROTEIN S6 MODIFICATION PROTEIN"/>
    <property type="match status" value="1"/>
</dbReference>
<dbReference type="Proteomes" id="UP000610960">
    <property type="component" value="Unassembled WGS sequence"/>
</dbReference>
<dbReference type="EMBL" id="BMNL01000002">
    <property type="protein sequence ID" value="GGP20890.1"/>
    <property type="molecule type" value="Genomic_DNA"/>
</dbReference>
<dbReference type="PANTHER" id="PTHR21621:SF2">
    <property type="entry name" value="COENZYME GAMMA-F420-2:ALPHA-L-GLUTAMATE LIGASE"/>
    <property type="match status" value="1"/>
</dbReference>
<dbReference type="Gene3D" id="3.30.470.20">
    <property type="entry name" value="ATP-grasp fold, B domain"/>
    <property type="match status" value="1"/>
</dbReference>
<keyword evidence="13" id="KW-1185">Reference proteome</keyword>
<proteinExistence type="inferred from homology"/>
<dbReference type="Gene3D" id="3.40.50.20">
    <property type="match status" value="1"/>
</dbReference>
<dbReference type="GO" id="GO:0005737">
    <property type="term" value="C:cytoplasm"/>
    <property type="evidence" value="ECO:0007669"/>
    <property type="project" value="TreeGrafter"/>
</dbReference>
<comment type="caution">
    <text evidence="12">The sequence shown here is derived from an EMBL/GenBank/DDBJ whole genome shotgun (WGS) entry which is preliminary data.</text>
</comment>
<comment type="similarity">
    <text evidence="2">Belongs to the RimK family. LysX subfamily.</text>
</comment>
<dbReference type="InterPro" id="IPR011761">
    <property type="entry name" value="ATP-grasp"/>
</dbReference>
<evidence type="ECO:0000256" key="1">
    <source>
        <dbReference type="ARBA" id="ARBA00001946"/>
    </source>
</evidence>
<protein>
    <submittedName>
        <fullName evidence="12">Lysine biosynthesis enzyme LysX</fullName>
    </submittedName>
</protein>
<dbReference type="InterPro" id="IPR011870">
    <property type="entry name" value="LysX_arch"/>
</dbReference>
<dbReference type="GO" id="GO:0046872">
    <property type="term" value="F:metal ion binding"/>
    <property type="evidence" value="ECO:0007669"/>
    <property type="project" value="UniProtKB-KW"/>
</dbReference>
<accession>A0A830GW68</accession>
<dbReference type="FunFam" id="3.30.470.20:FF:000058">
    <property type="entry name" value="Alpha-aminoadipate--LysW ligase LysX protein"/>
    <property type="match status" value="1"/>
</dbReference>
<dbReference type="OrthoDB" id="33241at2157"/>
<keyword evidence="8" id="KW-0460">Magnesium</keyword>
<dbReference type="AlphaFoldDB" id="A0A830GW68"/>
<evidence type="ECO:0000256" key="6">
    <source>
        <dbReference type="ARBA" id="ARBA00022741"/>
    </source>
</evidence>
<organism evidence="12 13">
    <name type="scientific">Thermocladium modestius</name>
    <dbReference type="NCBI Taxonomy" id="62609"/>
    <lineage>
        <taxon>Archaea</taxon>
        <taxon>Thermoproteota</taxon>
        <taxon>Thermoprotei</taxon>
        <taxon>Thermoproteales</taxon>
        <taxon>Thermoproteaceae</taxon>
        <taxon>Thermocladium</taxon>
    </lineage>
</organism>
<comment type="cofactor">
    <cofactor evidence="1">
        <name>Mg(2+)</name>
        <dbReference type="ChEBI" id="CHEBI:18420"/>
    </cofactor>
</comment>
<dbReference type="InterPro" id="IPR004666">
    <property type="entry name" value="Rp_bS6_RimK/Lys_biosynth_LsyX"/>
</dbReference>
<dbReference type="GO" id="GO:0005524">
    <property type="term" value="F:ATP binding"/>
    <property type="evidence" value="ECO:0007669"/>
    <property type="project" value="UniProtKB-UniRule"/>
</dbReference>
<evidence type="ECO:0000256" key="2">
    <source>
        <dbReference type="ARBA" id="ARBA00006239"/>
    </source>
</evidence>
<gene>
    <name evidence="12" type="ORF">GCM10007981_10790</name>
</gene>
<keyword evidence="6 10" id="KW-0547">Nucleotide-binding</keyword>
<keyword evidence="5" id="KW-0479">Metal-binding</keyword>
<evidence type="ECO:0000256" key="3">
    <source>
        <dbReference type="ARBA" id="ARBA00022598"/>
    </source>
</evidence>
<dbReference type="NCBIfam" id="TIGR00768">
    <property type="entry name" value="rimK_fam"/>
    <property type="match status" value="1"/>
</dbReference>
<evidence type="ECO:0000256" key="8">
    <source>
        <dbReference type="ARBA" id="ARBA00022842"/>
    </source>
</evidence>